<dbReference type="Proteomes" id="UP000026961">
    <property type="component" value="Chromosome 6"/>
</dbReference>
<evidence type="ECO:0000313" key="2">
    <source>
        <dbReference type="Proteomes" id="UP000026961"/>
    </source>
</evidence>
<dbReference type="Gramene" id="OGLUM06G20680.1">
    <property type="protein sequence ID" value="OGLUM06G20680.1"/>
    <property type="gene ID" value="OGLUM06G20680"/>
</dbReference>
<reference evidence="1" key="1">
    <citation type="submission" date="2015-04" db="UniProtKB">
        <authorList>
            <consortium name="EnsemblPlants"/>
        </authorList>
    </citation>
    <scope>IDENTIFICATION</scope>
</reference>
<keyword evidence="2" id="KW-1185">Reference proteome</keyword>
<accession>A0A0E0ABC5</accession>
<protein>
    <submittedName>
        <fullName evidence="1">Uncharacterized protein</fullName>
    </submittedName>
</protein>
<reference evidence="1" key="2">
    <citation type="submission" date="2018-05" db="EMBL/GenBank/DDBJ databases">
        <title>OgluRS3 (Oryza glumaepatula Reference Sequence Version 3).</title>
        <authorList>
            <person name="Zhang J."/>
            <person name="Kudrna D."/>
            <person name="Lee S."/>
            <person name="Talag J."/>
            <person name="Welchert J."/>
            <person name="Wing R.A."/>
        </authorList>
    </citation>
    <scope>NUCLEOTIDE SEQUENCE [LARGE SCALE GENOMIC DNA]</scope>
</reference>
<dbReference type="AlphaFoldDB" id="A0A0E0ABC5"/>
<proteinExistence type="predicted"/>
<organism evidence="1">
    <name type="scientific">Oryza glumipatula</name>
    <dbReference type="NCBI Taxonomy" id="40148"/>
    <lineage>
        <taxon>Eukaryota</taxon>
        <taxon>Viridiplantae</taxon>
        <taxon>Streptophyta</taxon>
        <taxon>Embryophyta</taxon>
        <taxon>Tracheophyta</taxon>
        <taxon>Spermatophyta</taxon>
        <taxon>Magnoliopsida</taxon>
        <taxon>Liliopsida</taxon>
        <taxon>Poales</taxon>
        <taxon>Poaceae</taxon>
        <taxon>BOP clade</taxon>
        <taxon>Oryzoideae</taxon>
        <taxon>Oryzeae</taxon>
        <taxon>Oryzinae</taxon>
        <taxon>Oryza</taxon>
    </lineage>
</organism>
<sequence length="151" mass="16875">MVVSDEVLNRDFGSSPLRLLLMSLSTWRDELFAKDSGMLPVISLFPRSTYLREKLLPRDGGISSVSLLLVRTSACSLERFPKAEGILPCKFVIREVKLAMQGDMVPLMPSDERSIAMIRGGLRALQVTPSQLQKFKDVLLHEDRTLDGPES</sequence>
<name>A0A0E0ABC5_9ORYZ</name>
<evidence type="ECO:0000313" key="1">
    <source>
        <dbReference type="EnsemblPlants" id="OGLUM06G20680.1"/>
    </source>
</evidence>
<dbReference type="HOGENOM" id="CLU_118797_0_0_1"/>
<dbReference type="EnsemblPlants" id="OGLUM06G20680.1">
    <property type="protein sequence ID" value="OGLUM06G20680.1"/>
    <property type="gene ID" value="OGLUM06G20680"/>
</dbReference>